<feature type="domain" description="Peptidase M24" evidence="2">
    <location>
        <begin position="196"/>
        <end position="400"/>
    </location>
</feature>
<keyword evidence="5" id="KW-1185">Reference proteome</keyword>
<dbReference type="AlphaFoldDB" id="A0A147IA88"/>
<dbReference type="InterPro" id="IPR000994">
    <property type="entry name" value="Pept_M24"/>
</dbReference>
<reference evidence="4 5" key="1">
    <citation type="journal article" date="2016" name="Front. Microbiol.">
        <title>Genomic Resource of Rice Seed Associated Bacteria.</title>
        <authorList>
            <person name="Midha S."/>
            <person name="Bansal K."/>
            <person name="Sharma S."/>
            <person name="Kumar N."/>
            <person name="Patil P.P."/>
            <person name="Chaudhry V."/>
            <person name="Patil P.B."/>
        </authorList>
    </citation>
    <scope>NUCLEOTIDE SEQUENCE [LARGE SCALE GENOMIC DNA]</scope>
    <source>
        <strain evidence="4 5">NS334</strain>
    </source>
</reference>
<dbReference type="PANTHER" id="PTHR46112">
    <property type="entry name" value="AMINOPEPTIDASE"/>
    <property type="match status" value="1"/>
</dbReference>
<proteinExistence type="predicted"/>
<dbReference type="PANTHER" id="PTHR46112:SF3">
    <property type="entry name" value="AMINOPEPTIDASE YPDF"/>
    <property type="match status" value="1"/>
</dbReference>
<keyword evidence="1" id="KW-0732">Signal</keyword>
<gene>
    <name evidence="4" type="ORF">NS334_00430</name>
</gene>
<evidence type="ECO:0000313" key="5">
    <source>
        <dbReference type="Proteomes" id="UP000074310"/>
    </source>
</evidence>
<dbReference type="Gene3D" id="3.40.350.10">
    <property type="entry name" value="Creatinase/prolidase N-terminal domain"/>
    <property type="match status" value="1"/>
</dbReference>
<dbReference type="InterPro" id="IPR050659">
    <property type="entry name" value="Peptidase_M24B"/>
</dbReference>
<dbReference type="EMBL" id="LDTB01000001">
    <property type="protein sequence ID" value="KTT76717.1"/>
    <property type="molecule type" value="Genomic_DNA"/>
</dbReference>
<feature type="domain" description="Creatinase N-terminal" evidence="3">
    <location>
        <begin position="54"/>
        <end position="188"/>
    </location>
</feature>
<evidence type="ECO:0000313" key="4">
    <source>
        <dbReference type="EMBL" id="KTT76717.1"/>
    </source>
</evidence>
<dbReference type="Proteomes" id="UP000074310">
    <property type="component" value="Unassembled WGS sequence"/>
</dbReference>
<accession>A0A147IA88</accession>
<dbReference type="OrthoDB" id="9761809at2"/>
<dbReference type="InterPro" id="IPR036005">
    <property type="entry name" value="Creatinase/aminopeptidase-like"/>
</dbReference>
<dbReference type="PATRIC" id="fig|869719.3.peg.92"/>
<feature type="signal peptide" evidence="1">
    <location>
        <begin position="1"/>
        <end position="28"/>
    </location>
</feature>
<evidence type="ECO:0000256" key="1">
    <source>
        <dbReference type="SAM" id="SignalP"/>
    </source>
</evidence>
<dbReference type="SUPFAM" id="SSF55920">
    <property type="entry name" value="Creatinase/aminopeptidase"/>
    <property type="match status" value="1"/>
</dbReference>
<dbReference type="RefSeq" id="WP_058753997.1">
    <property type="nucleotide sequence ID" value="NZ_LDTB01000001.1"/>
</dbReference>
<dbReference type="InterPro" id="IPR029149">
    <property type="entry name" value="Creatin/AminoP/Spt16_N"/>
</dbReference>
<protein>
    <submittedName>
        <fullName evidence="4">Peptidase</fullName>
    </submittedName>
</protein>
<dbReference type="SUPFAM" id="SSF53092">
    <property type="entry name" value="Creatinase/prolidase N-terminal domain"/>
    <property type="match status" value="1"/>
</dbReference>
<dbReference type="Pfam" id="PF01321">
    <property type="entry name" value="Creatinase_N"/>
    <property type="match status" value="1"/>
</dbReference>
<dbReference type="InterPro" id="IPR000587">
    <property type="entry name" value="Creatinase_N"/>
</dbReference>
<comment type="caution">
    <text evidence="4">The sequence shown here is derived from an EMBL/GenBank/DDBJ whole genome shotgun (WGS) entry which is preliminary data.</text>
</comment>
<feature type="chain" id="PRO_5007548474" evidence="1">
    <location>
        <begin position="29"/>
        <end position="418"/>
    </location>
</feature>
<name>A0A147IA88_9SPHN</name>
<dbReference type="Gene3D" id="3.90.230.10">
    <property type="entry name" value="Creatinase/methionine aminopeptidase superfamily"/>
    <property type="match status" value="1"/>
</dbReference>
<organism evidence="4 5">
    <name type="scientific">Sphingomonas endophytica</name>
    <dbReference type="NCBI Taxonomy" id="869719"/>
    <lineage>
        <taxon>Bacteria</taxon>
        <taxon>Pseudomonadati</taxon>
        <taxon>Pseudomonadota</taxon>
        <taxon>Alphaproteobacteria</taxon>
        <taxon>Sphingomonadales</taxon>
        <taxon>Sphingomonadaceae</taxon>
        <taxon>Sphingomonas</taxon>
    </lineage>
</organism>
<evidence type="ECO:0000259" key="2">
    <source>
        <dbReference type="Pfam" id="PF00557"/>
    </source>
</evidence>
<sequence length="418" mass="44823">MSLPAIQPSRRLVLGGAAALLATTIVRAAEPDLAGLSDMTTRAVPIGREERAARLARAQALMRANGMGAVLIEPGASLTYFTGVEWWRSERLTAAILPVEGEACIVTPFFEEPSVRQTLAIPAEVRVWQEDADPLRVVAGFLRDRKLTARAMGIEESARFFAFDGLAHALPGIRLVSANPVVRGCRMIKSPAEIALMRLATDVTVAAYRWTHPRVETGMTGAQIGALMNAATKRLGGAPEFALALIGPASALPHGSREVVRVADGQTVLMDCGCTVEGYQSDVSRTWVHGTATAEQRRVWDQVRRGQALAFRTAQVGVAAGAVDDAVRHFYERLGYGPGYRLPGLSHRTGHGIGMDGHEPVNLVHGEATRLAPGMCFSDEPGLYLSGKFGVRLEDCFHMTAGGPAWFSTPPASLDRPV</sequence>
<dbReference type="Pfam" id="PF00557">
    <property type="entry name" value="Peptidase_M24"/>
    <property type="match status" value="1"/>
</dbReference>
<evidence type="ECO:0000259" key="3">
    <source>
        <dbReference type="Pfam" id="PF01321"/>
    </source>
</evidence>